<dbReference type="EMBL" id="UINC01113434">
    <property type="protein sequence ID" value="SVC83038.1"/>
    <property type="molecule type" value="Genomic_DNA"/>
</dbReference>
<name>A0A382QDL3_9ZZZZ</name>
<sequence length="31" mass="3616">VKKKANKTIGQLRRFESRNVTFIEPDGSWPI</sequence>
<organism evidence="1">
    <name type="scientific">marine metagenome</name>
    <dbReference type="NCBI Taxonomy" id="408172"/>
    <lineage>
        <taxon>unclassified sequences</taxon>
        <taxon>metagenomes</taxon>
        <taxon>ecological metagenomes</taxon>
    </lineage>
</organism>
<gene>
    <name evidence="1" type="ORF">METZ01_LOCUS335892</name>
</gene>
<feature type="non-terminal residue" evidence="1">
    <location>
        <position position="1"/>
    </location>
</feature>
<protein>
    <submittedName>
        <fullName evidence="1">Uncharacterized protein</fullName>
    </submittedName>
</protein>
<evidence type="ECO:0000313" key="1">
    <source>
        <dbReference type="EMBL" id="SVC83038.1"/>
    </source>
</evidence>
<reference evidence="1" key="1">
    <citation type="submission" date="2018-05" db="EMBL/GenBank/DDBJ databases">
        <authorList>
            <person name="Lanie J.A."/>
            <person name="Ng W.-L."/>
            <person name="Kazmierczak K.M."/>
            <person name="Andrzejewski T.M."/>
            <person name="Davidsen T.M."/>
            <person name="Wayne K.J."/>
            <person name="Tettelin H."/>
            <person name="Glass J.I."/>
            <person name="Rusch D."/>
            <person name="Podicherti R."/>
            <person name="Tsui H.-C.T."/>
            <person name="Winkler M.E."/>
        </authorList>
    </citation>
    <scope>NUCLEOTIDE SEQUENCE</scope>
</reference>
<feature type="non-terminal residue" evidence="1">
    <location>
        <position position="31"/>
    </location>
</feature>
<accession>A0A382QDL3</accession>
<dbReference type="AlphaFoldDB" id="A0A382QDL3"/>
<proteinExistence type="predicted"/>